<proteinExistence type="predicted"/>
<dbReference type="Pfam" id="PF00059">
    <property type="entry name" value="Lectin_C"/>
    <property type="match status" value="1"/>
</dbReference>
<dbReference type="AlphaFoldDB" id="A0A9W2UZC4"/>
<comment type="subcellular location">
    <subcellularLocation>
        <location evidence="1">Membrane</location>
        <topology evidence="1">Single-pass membrane protein</topology>
    </subcellularLocation>
</comment>
<gene>
    <name evidence="7" type="primary">KLRG1</name>
</gene>
<keyword evidence="2" id="KW-0430">Lectin</keyword>
<name>A0A9W2UZC4_PANPR</name>
<protein>
    <submittedName>
        <fullName evidence="7">Killer cell lectin-like receptor subfamily G member 1 isoform X1</fullName>
    </submittedName>
</protein>
<evidence type="ECO:0000256" key="4">
    <source>
        <dbReference type="SAM" id="Phobius"/>
    </source>
</evidence>
<dbReference type="SMART" id="SM00034">
    <property type="entry name" value="CLECT"/>
    <property type="match status" value="1"/>
</dbReference>
<dbReference type="InterPro" id="IPR001304">
    <property type="entry name" value="C-type_lectin-like"/>
</dbReference>
<dbReference type="PANTHER" id="PTHR47648">
    <property type="entry name" value="KILLER CELL LECTIN-LIKE RECEPTOR SUBFAMILY G MEMBER 1"/>
    <property type="match status" value="1"/>
</dbReference>
<dbReference type="Proteomes" id="UP001165780">
    <property type="component" value="Unplaced"/>
</dbReference>
<dbReference type="RefSeq" id="XP_053751535.1">
    <property type="nucleotide sequence ID" value="XM_053895560.1"/>
</dbReference>
<dbReference type="InterPro" id="IPR016187">
    <property type="entry name" value="CTDL_fold"/>
</dbReference>
<keyword evidence="4" id="KW-1133">Transmembrane helix</keyword>
<dbReference type="PANTHER" id="PTHR47648:SF1">
    <property type="entry name" value="KILLER CELL LECTIN-LIKE RECEPTOR SUBFAMILY G MEMBER 1"/>
    <property type="match status" value="1"/>
</dbReference>
<feature type="transmembrane region" description="Helical" evidence="4">
    <location>
        <begin position="39"/>
        <end position="60"/>
    </location>
</feature>
<keyword evidence="4" id="KW-0812">Transmembrane</keyword>
<dbReference type="InterPro" id="IPR033992">
    <property type="entry name" value="NKR-like_CTLD"/>
</dbReference>
<feature type="region of interest" description="Disordered" evidence="3">
    <location>
        <begin position="180"/>
        <end position="223"/>
    </location>
</feature>
<dbReference type="SUPFAM" id="SSF56436">
    <property type="entry name" value="C-type lectin-like"/>
    <property type="match status" value="1"/>
</dbReference>
<evidence type="ECO:0000313" key="7">
    <source>
        <dbReference type="RefSeq" id="XP_053751535.1"/>
    </source>
</evidence>
<evidence type="ECO:0000313" key="6">
    <source>
        <dbReference type="Proteomes" id="UP001165780"/>
    </source>
</evidence>
<feature type="compositionally biased region" description="Basic and acidic residues" evidence="3">
    <location>
        <begin position="180"/>
        <end position="196"/>
    </location>
</feature>
<reference evidence="7" key="1">
    <citation type="submission" date="2025-08" db="UniProtKB">
        <authorList>
            <consortium name="RefSeq"/>
        </authorList>
    </citation>
    <scope>IDENTIFICATION</scope>
    <source>
        <tissue evidence="7">Whole blood</tissue>
    </source>
</reference>
<dbReference type="InterPro" id="IPR042190">
    <property type="entry name" value="KLRG1"/>
</dbReference>
<dbReference type="GeneID" id="109276054"/>
<dbReference type="GO" id="GO:0016020">
    <property type="term" value="C:membrane"/>
    <property type="evidence" value="ECO:0007669"/>
    <property type="project" value="UniProtKB-SubCell"/>
</dbReference>
<organism evidence="6 7">
    <name type="scientific">Panthera pardus</name>
    <name type="common">Leopard</name>
    <name type="synonym">Felis pardus</name>
    <dbReference type="NCBI Taxonomy" id="9691"/>
    <lineage>
        <taxon>Eukaryota</taxon>
        <taxon>Metazoa</taxon>
        <taxon>Chordata</taxon>
        <taxon>Craniata</taxon>
        <taxon>Vertebrata</taxon>
        <taxon>Euteleostomi</taxon>
        <taxon>Mammalia</taxon>
        <taxon>Eutheria</taxon>
        <taxon>Laurasiatheria</taxon>
        <taxon>Carnivora</taxon>
        <taxon>Feliformia</taxon>
        <taxon>Felidae</taxon>
        <taxon>Pantherinae</taxon>
        <taxon>Panthera</taxon>
    </lineage>
</organism>
<sequence length="223" mass="25106">MIDNDIYSVLQLSTEPPAQNDYRPQEKVSSPRSPLSRHVAIALGLLNALLMCLLLVPWILCQGSTRASCPSCPDFWVRYGDYCYYFSVEKNNWDSSLDFCLAEDSHLLMLTGNQEMSLLQPLLKEDFYWIGLRNNSGWRWEDGSALNFSRIISNSLIQKCGTFSKSGFLGSSCEALLQDGRTDRAQAEEGQRERKTQNPKQAPGSELSSQSPTWGSNSQTMRS</sequence>
<evidence type="ECO:0000256" key="2">
    <source>
        <dbReference type="ARBA" id="ARBA00022734"/>
    </source>
</evidence>
<evidence type="ECO:0000256" key="3">
    <source>
        <dbReference type="SAM" id="MobiDB-lite"/>
    </source>
</evidence>
<dbReference type="PROSITE" id="PS50041">
    <property type="entry name" value="C_TYPE_LECTIN_2"/>
    <property type="match status" value="1"/>
</dbReference>
<keyword evidence="6" id="KW-1185">Reference proteome</keyword>
<evidence type="ECO:0000256" key="1">
    <source>
        <dbReference type="ARBA" id="ARBA00004167"/>
    </source>
</evidence>
<keyword evidence="4" id="KW-0472">Membrane</keyword>
<evidence type="ECO:0000259" key="5">
    <source>
        <dbReference type="PROSITE" id="PS50041"/>
    </source>
</evidence>
<dbReference type="Gene3D" id="3.10.100.10">
    <property type="entry name" value="Mannose-Binding Protein A, subunit A"/>
    <property type="match status" value="1"/>
</dbReference>
<dbReference type="InterPro" id="IPR016186">
    <property type="entry name" value="C-type_lectin-like/link_sf"/>
</dbReference>
<dbReference type="GO" id="GO:0030246">
    <property type="term" value="F:carbohydrate binding"/>
    <property type="evidence" value="ECO:0007669"/>
    <property type="project" value="UniProtKB-KW"/>
</dbReference>
<accession>A0A9W2UZC4</accession>
<dbReference type="CDD" id="cd03593">
    <property type="entry name" value="CLECT_NK_receptors_like"/>
    <property type="match status" value="1"/>
</dbReference>
<feature type="compositionally biased region" description="Polar residues" evidence="3">
    <location>
        <begin position="206"/>
        <end position="223"/>
    </location>
</feature>
<dbReference type="CTD" id="10219"/>
<feature type="domain" description="C-type lectin" evidence="5">
    <location>
        <begin position="79"/>
        <end position="174"/>
    </location>
</feature>